<dbReference type="Proteomes" id="UP000503462">
    <property type="component" value="Chromosome 1"/>
</dbReference>
<dbReference type="AlphaFoldDB" id="A0A6H0XIL0"/>
<dbReference type="EMBL" id="CP051139">
    <property type="protein sequence ID" value="QIW94555.1"/>
    <property type="molecule type" value="Genomic_DNA"/>
</dbReference>
<keyword evidence="3" id="KW-1185">Reference proteome</keyword>
<evidence type="ECO:0000313" key="3">
    <source>
        <dbReference type="Proteomes" id="UP000503462"/>
    </source>
</evidence>
<evidence type="ECO:0000313" key="2">
    <source>
        <dbReference type="EMBL" id="QIW94555.1"/>
    </source>
</evidence>
<gene>
    <name evidence="2" type="ORF">AMS68_000073</name>
</gene>
<evidence type="ECO:0000256" key="1">
    <source>
        <dbReference type="SAM" id="MobiDB-lite"/>
    </source>
</evidence>
<proteinExistence type="predicted"/>
<organism evidence="2 3">
    <name type="scientific">Peltaster fructicola</name>
    <dbReference type="NCBI Taxonomy" id="286661"/>
    <lineage>
        <taxon>Eukaryota</taxon>
        <taxon>Fungi</taxon>
        <taxon>Dikarya</taxon>
        <taxon>Ascomycota</taxon>
        <taxon>Pezizomycotina</taxon>
        <taxon>Dothideomycetes</taxon>
        <taxon>Dothideomycetes incertae sedis</taxon>
        <taxon>Peltaster</taxon>
    </lineage>
</organism>
<reference evidence="2 3" key="1">
    <citation type="journal article" date="2016" name="Sci. Rep.">
        <title>Peltaster fructicola genome reveals evolution from an invasive phytopathogen to an ectophytic parasite.</title>
        <authorList>
            <person name="Xu C."/>
            <person name="Chen H."/>
            <person name="Gleason M.L."/>
            <person name="Xu J.R."/>
            <person name="Liu H."/>
            <person name="Zhang R."/>
            <person name="Sun G."/>
        </authorList>
    </citation>
    <scope>NUCLEOTIDE SEQUENCE [LARGE SCALE GENOMIC DNA]</scope>
    <source>
        <strain evidence="2 3">LNHT1506</strain>
    </source>
</reference>
<name>A0A6H0XIL0_9PEZI</name>
<feature type="region of interest" description="Disordered" evidence="1">
    <location>
        <begin position="85"/>
        <end position="139"/>
    </location>
</feature>
<feature type="compositionally biased region" description="Basic and acidic residues" evidence="1">
    <location>
        <begin position="106"/>
        <end position="132"/>
    </location>
</feature>
<sequence length="176" mass="19183">MRGTVVVSCGAVQVRIGPELQKLLHVCGAVLQLITQLRRRCFRMAELVADLRARSVVLESVAQQSADFSPLCIISTPLSYVPASTSKQARSQGLPDPVSCASCRTTGREPSGKEKACPKDQESKNSSHDSRIKSTPPHSLLAGYSVHRISTARLELERSVVSLSSVDRLEEEEECH</sequence>
<protein>
    <submittedName>
        <fullName evidence="2">Uncharacterized protein</fullName>
    </submittedName>
</protein>
<accession>A0A6H0XIL0</accession>